<dbReference type="Pfam" id="PF05145">
    <property type="entry name" value="AbrB"/>
    <property type="match status" value="1"/>
</dbReference>
<keyword evidence="3" id="KW-1185">Reference proteome</keyword>
<reference evidence="2 3" key="1">
    <citation type="submission" date="2014-07" db="EMBL/GenBank/DDBJ databases">
        <authorList>
            <person name="Urmite Genomes Urmite Genomes"/>
        </authorList>
    </citation>
    <scope>NUCLEOTIDE SEQUENCE [LARGE SCALE GENOMIC DNA]</scope>
    <source>
        <strain evidence="2 3">13MG44_air</strain>
    </source>
</reference>
<dbReference type="HOGENOM" id="CLU_050210_2_0_9"/>
<dbReference type="PANTHER" id="PTHR38457">
    <property type="entry name" value="REGULATOR ABRB-RELATED"/>
    <property type="match status" value="1"/>
</dbReference>
<feature type="transmembrane region" description="Helical" evidence="1">
    <location>
        <begin position="208"/>
        <end position="227"/>
    </location>
</feature>
<feature type="transmembrane region" description="Helical" evidence="1">
    <location>
        <begin position="53"/>
        <end position="76"/>
    </location>
</feature>
<gene>
    <name evidence="2" type="ORF">BN1048_01001</name>
</gene>
<dbReference type="eggNOG" id="COG3180">
    <property type="taxonomic scope" value="Bacteria"/>
</dbReference>
<keyword evidence="2" id="KW-0560">Oxidoreductase</keyword>
<dbReference type="OrthoDB" id="5460360at2"/>
<name>A0A078M2X5_9STAP</name>
<dbReference type="EMBL" id="CCSE01000001">
    <property type="protein sequence ID" value="CEA00560.1"/>
    <property type="molecule type" value="Genomic_DNA"/>
</dbReference>
<dbReference type="InterPro" id="IPR007820">
    <property type="entry name" value="AbrB_fam"/>
</dbReference>
<feature type="transmembrane region" description="Helical" evidence="1">
    <location>
        <begin position="262"/>
        <end position="287"/>
    </location>
</feature>
<dbReference type="GO" id="GO:0010468">
    <property type="term" value="P:regulation of gene expression"/>
    <property type="evidence" value="ECO:0007669"/>
    <property type="project" value="InterPro"/>
</dbReference>
<evidence type="ECO:0000313" key="2">
    <source>
        <dbReference type="EMBL" id="CEA00560.1"/>
    </source>
</evidence>
<feature type="transmembrane region" description="Helical" evidence="1">
    <location>
        <begin position="175"/>
        <end position="201"/>
    </location>
</feature>
<dbReference type="InterPro" id="IPR017516">
    <property type="entry name" value="AbrB_dup"/>
</dbReference>
<dbReference type="NCBIfam" id="TIGR03082">
    <property type="entry name" value="Gneg_AbrB_dup"/>
    <property type="match status" value="2"/>
</dbReference>
<feature type="transmembrane region" description="Helical" evidence="1">
    <location>
        <begin position="326"/>
        <end position="344"/>
    </location>
</feature>
<dbReference type="PANTHER" id="PTHR38457:SF1">
    <property type="entry name" value="REGULATOR ABRB-RELATED"/>
    <property type="match status" value="1"/>
</dbReference>
<sequence length="357" mass="39753">MKVLRFLLLVALAALISSGLSAIGMILPWLFGAMIATILYLRLIKRELFFPRWLGNLGVAIMAIEIGSTLTLDALLDMRADLFNIFLMTILVLILSLILSRFFIYLTGSTPETAILASVPGALSQMLIMAEEEKRADILLVTLTQMSRIILIVLIVPFVARIFTPPADITAEPVAVNYLSAIFTPEMLIIPIAAFALIYILNKIKFPASLMLGPIIVLIIWNLTTGIEFSLDLVFINIAQILFGIRIGLQIASLMTQLNRRLILAILFQNLLLIFGTMFIVFIFQLFTTHQFNDLFLSAAPGGLGQIIVIAIETGGNIAMISSYHIFRIFFIIIVVVPIVGYYLKYLSSIRRKQGRQ</sequence>
<dbReference type="GO" id="GO:0004497">
    <property type="term" value="F:monooxygenase activity"/>
    <property type="evidence" value="ECO:0007669"/>
    <property type="project" value="UniProtKB-KW"/>
</dbReference>
<organism evidence="2 3">
    <name type="scientific">Jeotgalicoccus saudimassiliensis</name>
    <dbReference type="NCBI Taxonomy" id="1461582"/>
    <lineage>
        <taxon>Bacteria</taxon>
        <taxon>Bacillati</taxon>
        <taxon>Bacillota</taxon>
        <taxon>Bacilli</taxon>
        <taxon>Bacillales</taxon>
        <taxon>Staphylococcaceae</taxon>
        <taxon>Jeotgalicoccus</taxon>
    </lineage>
</organism>
<keyword evidence="1" id="KW-0812">Transmembrane</keyword>
<dbReference type="STRING" id="1461582.BN1048_01001"/>
<evidence type="ECO:0000256" key="1">
    <source>
        <dbReference type="SAM" id="Phobius"/>
    </source>
</evidence>
<proteinExistence type="predicted"/>
<dbReference type="RefSeq" id="WP_035809087.1">
    <property type="nucleotide sequence ID" value="NZ_CCSE01000001.1"/>
</dbReference>
<feature type="transmembrane region" description="Helical" evidence="1">
    <location>
        <begin position="82"/>
        <end position="104"/>
    </location>
</feature>
<accession>A0A078M2X5</accession>
<feature type="transmembrane region" description="Helical" evidence="1">
    <location>
        <begin position="233"/>
        <end position="255"/>
    </location>
</feature>
<keyword evidence="1" id="KW-1133">Transmembrane helix</keyword>
<dbReference type="Proteomes" id="UP000044136">
    <property type="component" value="Unassembled WGS sequence"/>
</dbReference>
<dbReference type="PIRSF" id="PIRSF038991">
    <property type="entry name" value="Protein_AbrB"/>
    <property type="match status" value="1"/>
</dbReference>
<keyword evidence="2" id="KW-0503">Monooxygenase</keyword>
<keyword evidence="1" id="KW-0472">Membrane</keyword>
<dbReference type="GO" id="GO:0016020">
    <property type="term" value="C:membrane"/>
    <property type="evidence" value="ECO:0007669"/>
    <property type="project" value="InterPro"/>
</dbReference>
<dbReference type="AlphaFoldDB" id="A0A078M2X5"/>
<evidence type="ECO:0000313" key="3">
    <source>
        <dbReference type="Proteomes" id="UP000044136"/>
    </source>
</evidence>
<protein>
    <submittedName>
        <fullName evidence="2">Putative ammonia monooxygenase</fullName>
    </submittedName>
</protein>
<feature type="transmembrane region" description="Helical" evidence="1">
    <location>
        <begin position="138"/>
        <end position="163"/>
    </location>
</feature>